<accession>A0ABQ1NB50</accession>
<evidence type="ECO:0000313" key="1">
    <source>
        <dbReference type="EMBL" id="GGC66919.1"/>
    </source>
</evidence>
<proteinExistence type="predicted"/>
<gene>
    <name evidence="1" type="ORF">GCM10011400_63570</name>
</gene>
<sequence>MIRAHDQSTTDIPTTELVLSLRLPAGTDPAIVSSLKQGLEDLVAAVLTQTPFEEAIIKRADDLATAITGLSAPVTALIEERIWRQEAMRAVFARGNWLTAGQINALQAAPPANRAQPASGWKRRGHIFSVSIGGKEYFAGYQFDAMCQPLPVIKDILAALGPVADSWKIAAWFHFQNGWISGTGEHEGEPVSPVDALDRREAVINAARHMHGTYVA</sequence>
<name>A0ABQ1NB50_9BURK</name>
<comment type="caution">
    <text evidence="1">The sequence shown here is derived from an EMBL/GenBank/DDBJ whole genome shotgun (WGS) entry which is preliminary data.</text>
</comment>
<dbReference type="Proteomes" id="UP000602004">
    <property type="component" value="Unassembled WGS sequence"/>
</dbReference>
<keyword evidence="2" id="KW-1185">Reference proteome</keyword>
<protein>
    <submittedName>
        <fullName evidence="1">Uncharacterized protein</fullName>
    </submittedName>
</protein>
<reference evidence="2" key="1">
    <citation type="journal article" date="2019" name="Int. J. Syst. Evol. Microbiol.">
        <title>The Global Catalogue of Microorganisms (GCM) 10K type strain sequencing project: providing services to taxonomists for standard genome sequencing and annotation.</title>
        <authorList>
            <consortium name="The Broad Institute Genomics Platform"/>
            <consortium name="The Broad Institute Genome Sequencing Center for Infectious Disease"/>
            <person name="Wu L."/>
            <person name="Ma J."/>
        </authorList>
    </citation>
    <scope>NUCLEOTIDE SEQUENCE [LARGE SCALE GENOMIC DNA]</scope>
    <source>
        <strain evidence="2">CGMCC 1.15103</strain>
    </source>
</reference>
<organism evidence="1 2">
    <name type="scientific">Paraburkholderia caffeinilytica</name>
    <dbReference type="NCBI Taxonomy" id="1761016"/>
    <lineage>
        <taxon>Bacteria</taxon>
        <taxon>Pseudomonadati</taxon>
        <taxon>Pseudomonadota</taxon>
        <taxon>Betaproteobacteria</taxon>
        <taxon>Burkholderiales</taxon>
        <taxon>Burkholderiaceae</taxon>
        <taxon>Paraburkholderia</taxon>
    </lineage>
</organism>
<dbReference type="RefSeq" id="WP_115779581.1">
    <property type="nucleotide sequence ID" value="NZ_BMHL01000016.1"/>
</dbReference>
<dbReference type="EMBL" id="BMHL01000016">
    <property type="protein sequence ID" value="GGC66919.1"/>
    <property type="molecule type" value="Genomic_DNA"/>
</dbReference>
<evidence type="ECO:0000313" key="2">
    <source>
        <dbReference type="Proteomes" id="UP000602004"/>
    </source>
</evidence>